<organism evidence="1 2">
    <name type="scientific">Lysinibacillus xylanilyticus</name>
    <dbReference type="NCBI Taxonomy" id="582475"/>
    <lineage>
        <taxon>Bacteria</taxon>
        <taxon>Bacillati</taxon>
        <taxon>Bacillota</taxon>
        <taxon>Bacilli</taxon>
        <taxon>Bacillales</taxon>
        <taxon>Bacillaceae</taxon>
        <taxon>Lysinibacillus</taxon>
    </lineage>
</organism>
<proteinExistence type="predicted"/>
<evidence type="ECO:0000313" key="2">
    <source>
        <dbReference type="Proteomes" id="UP000232101"/>
    </source>
</evidence>
<dbReference type="RefSeq" id="WP_100543340.1">
    <property type="nucleotide sequence ID" value="NZ_PHQY01000612.1"/>
</dbReference>
<evidence type="ECO:0000313" key="1">
    <source>
        <dbReference type="EMBL" id="PJO43375.1"/>
    </source>
</evidence>
<evidence type="ECO:0008006" key="3">
    <source>
        <dbReference type="Google" id="ProtNLM"/>
    </source>
</evidence>
<name>A0A2M9Q5N3_9BACI</name>
<reference evidence="1 2" key="1">
    <citation type="submission" date="2017-11" db="EMBL/GenBank/DDBJ databases">
        <title>Bacterial isolate from king chilli rhizosphere.</title>
        <authorList>
            <person name="Takhelmayum P."/>
            <person name="Sarangthem I."/>
        </authorList>
    </citation>
    <scope>NUCLEOTIDE SEQUENCE [LARGE SCALE GENOMIC DNA]</scope>
    <source>
        <strain evidence="2">t26</strain>
    </source>
</reference>
<dbReference type="AlphaFoldDB" id="A0A2M9Q5N3"/>
<sequence>MEDCYSHIIGNINNDKYEVDQTENKIIIHSKITQKKYCFNKDIIPKEKIEFFVGLLMKLNELEFIDVDEINSSGIFTKVSDNENYDFLLQCIFELKFEDNSFVKLNLISEIVKLFKKNVHKYENLEVILDEDQIILYSSEWRANPSFKAEDLEVSMKNIKSFFEGTYIDLTAFYEENYIEFSITFPELENVFGVPYISEANFLNTENDKVYFEINKISEPFFNFMIKEQEYGDEESYDSYEEVTLKIYNVNKELQIGIEDDTFYEVALNVTKNIIFNLSYKYGIDMKLSNDSEVESIEDQIYELSEKIEKIQEKDLMVNNLYDKDLVNYFYRALQMENSEFKYMAFYQVLECIYDEVLMANTVESIRQLISSNWFDYNVDENISFVIEKIKLHNSSKKDEDKLKLILEKYFRGTLPDEVFLEVNKEIAELLMKMGKIKNISEIKDLQKIQQTIYRFRCDCTHSNRAYPIKRVEDNNSISDYINLIKLVSTRIILNYK</sequence>
<dbReference type="EMBL" id="PHQY01000612">
    <property type="protein sequence ID" value="PJO43375.1"/>
    <property type="molecule type" value="Genomic_DNA"/>
</dbReference>
<accession>A0A2M9Q5N3</accession>
<protein>
    <recommendedName>
        <fullName evidence="3">Apea-like HEPN domain-containing protein</fullName>
    </recommendedName>
</protein>
<comment type="caution">
    <text evidence="1">The sequence shown here is derived from an EMBL/GenBank/DDBJ whole genome shotgun (WGS) entry which is preliminary data.</text>
</comment>
<dbReference type="Proteomes" id="UP000232101">
    <property type="component" value="Unassembled WGS sequence"/>
</dbReference>
<gene>
    <name evidence="1" type="ORF">CWD94_12535</name>
</gene>